<reference evidence="1 2" key="1">
    <citation type="submission" date="2014-04" db="EMBL/GenBank/DDBJ databases">
        <title>Evolutionary Origins and Diversification of the Mycorrhizal Mutualists.</title>
        <authorList>
            <consortium name="DOE Joint Genome Institute"/>
            <consortium name="Mycorrhizal Genomics Consortium"/>
            <person name="Kohler A."/>
            <person name="Kuo A."/>
            <person name="Nagy L.G."/>
            <person name="Floudas D."/>
            <person name="Copeland A."/>
            <person name="Barry K.W."/>
            <person name="Cichocki N."/>
            <person name="Veneault-Fourrey C."/>
            <person name="LaButti K."/>
            <person name="Lindquist E.A."/>
            <person name="Lipzen A."/>
            <person name="Lundell T."/>
            <person name="Morin E."/>
            <person name="Murat C."/>
            <person name="Riley R."/>
            <person name="Ohm R."/>
            <person name="Sun H."/>
            <person name="Tunlid A."/>
            <person name="Henrissat B."/>
            <person name="Grigoriev I.V."/>
            <person name="Hibbett D.S."/>
            <person name="Martin F."/>
        </authorList>
    </citation>
    <scope>NUCLEOTIDE SEQUENCE [LARGE SCALE GENOMIC DNA]</scope>
    <source>
        <strain evidence="1 2">Koide BX008</strain>
    </source>
</reference>
<name>A0A0C2WE63_AMAMK</name>
<dbReference type="HOGENOM" id="CLU_2426576_0_0_1"/>
<protein>
    <submittedName>
        <fullName evidence="1">Uncharacterized protein</fullName>
    </submittedName>
</protein>
<dbReference type="Proteomes" id="UP000054549">
    <property type="component" value="Unassembled WGS sequence"/>
</dbReference>
<gene>
    <name evidence="1" type="ORF">M378DRAFT_169060</name>
</gene>
<evidence type="ECO:0000313" key="1">
    <source>
        <dbReference type="EMBL" id="KIL59662.1"/>
    </source>
</evidence>
<dbReference type="InParanoid" id="A0A0C2WE63"/>
<dbReference type="EMBL" id="KN818312">
    <property type="protein sequence ID" value="KIL59662.1"/>
    <property type="molecule type" value="Genomic_DNA"/>
</dbReference>
<sequence length="91" mass="10013">MTGHVGLTVALDKVREADGNARADIFVTLSRNHPFLFRDAPTTSVLFRAAPEGSVLYTVPRCNAMFSTSLQRISISTQAVLIREFKSELSD</sequence>
<organism evidence="1 2">
    <name type="scientific">Amanita muscaria (strain Koide BX008)</name>
    <dbReference type="NCBI Taxonomy" id="946122"/>
    <lineage>
        <taxon>Eukaryota</taxon>
        <taxon>Fungi</taxon>
        <taxon>Dikarya</taxon>
        <taxon>Basidiomycota</taxon>
        <taxon>Agaricomycotina</taxon>
        <taxon>Agaricomycetes</taxon>
        <taxon>Agaricomycetidae</taxon>
        <taxon>Agaricales</taxon>
        <taxon>Pluteineae</taxon>
        <taxon>Amanitaceae</taxon>
        <taxon>Amanita</taxon>
    </lineage>
</organism>
<evidence type="ECO:0000313" key="2">
    <source>
        <dbReference type="Proteomes" id="UP000054549"/>
    </source>
</evidence>
<proteinExistence type="predicted"/>
<accession>A0A0C2WE63</accession>
<dbReference type="AlphaFoldDB" id="A0A0C2WE63"/>
<keyword evidence="2" id="KW-1185">Reference proteome</keyword>